<evidence type="ECO:0000256" key="6">
    <source>
        <dbReference type="ARBA" id="ARBA00022989"/>
    </source>
</evidence>
<evidence type="ECO:0000256" key="4">
    <source>
        <dbReference type="ARBA" id="ARBA00022692"/>
    </source>
</evidence>
<keyword evidence="2" id="KW-1003">Cell membrane</keyword>
<dbReference type="GO" id="GO:0051539">
    <property type="term" value="F:4 iron, 4 sulfur cluster binding"/>
    <property type="evidence" value="ECO:0007669"/>
    <property type="project" value="UniProtKB-KW"/>
</dbReference>
<dbReference type="Proteomes" id="UP000271031">
    <property type="component" value="Unassembled WGS sequence"/>
</dbReference>
<dbReference type="EMBL" id="RHHQ01000023">
    <property type="protein sequence ID" value="RNB81190.1"/>
    <property type="molecule type" value="Genomic_DNA"/>
</dbReference>
<dbReference type="InterPro" id="IPR009051">
    <property type="entry name" value="Helical_ferredxn"/>
</dbReference>
<feature type="domain" description="4Fe-4S ferredoxin-type" evidence="12">
    <location>
        <begin position="328"/>
        <end position="360"/>
    </location>
</feature>
<dbReference type="GO" id="GO:0016491">
    <property type="term" value="F:oxidoreductase activity"/>
    <property type="evidence" value="ECO:0007669"/>
    <property type="project" value="UniProtKB-KW"/>
</dbReference>
<accession>A0A3M8CZF9</accession>
<evidence type="ECO:0000256" key="11">
    <source>
        <dbReference type="SAM" id="Phobius"/>
    </source>
</evidence>
<keyword evidence="8" id="KW-0408">Iron</keyword>
<feature type="transmembrane region" description="Helical" evidence="11">
    <location>
        <begin position="207"/>
        <end position="226"/>
    </location>
</feature>
<gene>
    <name evidence="13" type="ORF">EDM56_26060</name>
</gene>
<keyword evidence="10 11" id="KW-0472">Membrane</keyword>
<evidence type="ECO:0000259" key="12">
    <source>
        <dbReference type="PROSITE" id="PS51379"/>
    </source>
</evidence>
<dbReference type="Gene3D" id="1.10.1060.10">
    <property type="entry name" value="Alpha-helical ferredoxin"/>
    <property type="match status" value="1"/>
</dbReference>
<keyword evidence="4 11" id="KW-0812">Transmembrane</keyword>
<dbReference type="PANTHER" id="PTHR43255">
    <property type="entry name" value="IRON-SULFUR-BINDING OXIDOREDUCTASE FADF-RELATED-RELATED"/>
    <property type="match status" value="1"/>
</dbReference>
<dbReference type="AlphaFoldDB" id="A0A3M8CZF9"/>
<keyword evidence="6 11" id="KW-1133">Transmembrane helix</keyword>
<organism evidence="13 14">
    <name type="scientific">Brevibacillus fluminis</name>
    <dbReference type="NCBI Taxonomy" id="511487"/>
    <lineage>
        <taxon>Bacteria</taxon>
        <taxon>Bacillati</taxon>
        <taxon>Bacillota</taxon>
        <taxon>Bacilli</taxon>
        <taxon>Bacillales</taxon>
        <taxon>Paenibacillaceae</taxon>
        <taxon>Brevibacillus</taxon>
    </lineage>
</organism>
<comment type="subcellular location">
    <subcellularLocation>
        <location evidence="1">Cell membrane</location>
        <topology evidence="1">Multi-pass membrane protein</topology>
    </subcellularLocation>
</comment>
<dbReference type="InterPro" id="IPR017900">
    <property type="entry name" value="4Fe4S_Fe_S_CS"/>
</dbReference>
<evidence type="ECO:0000256" key="7">
    <source>
        <dbReference type="ARBA" id="ARBA00023002"/>
    </source>
</evidence>
<feature type="transmembrane region" description="Helical" evidence="11">
    <location>
        <begin position="16"/>
        <end position="34"/>
    </location>
</feature>
<evidence type="ECO:0000256" key="1">
    <source>
        <dbReference type="ARBA" id="ARBA00004651"/>
    </source>
</evidence>
<dbReference type="GO" id="GO:0005886">
    <property type="term" value="C:plasma membrane"/>
    <property type="evidence" value="ECO:0007669"/>
    <property type="project" value="UniProtKB-SubCell"/>
</dbReference>
<keyword evidence="7" id="KW-0560">Oxidoreductase</keyword>
<evidence type="ECO:0000313" key="13">
    <source>
        <dbReference type="EMBL" id="RNB81190.1"/>
    </source>
</evidence>
<dbReference type="InterPro" id="IPR051460">
    <property type="entry name" value="HdrC_iron-sulfur_subunit"/>
</dbReference>
<dbReference type="GO" id="GO:0046872">
    <property type="term" value="F:metal ion binding"/>
    <property type="evidence" value="ECO:0007669"/>
    <property type="project" value="UniProtKB-KW"/>
</dbReference>
<dbReference type="PANTHER" id="PTHR43255:SF1">
    <property type="entry name" value="IRON-SULFUR-BINDING OXIDOREDUCTASE FADF-RELATED"/>
    <property type="match status" value="1"/>
</dbReference>
<dbReference type="Gene3D" id="1.20.950.20">
    <property type="entry name" value="Transmembrane di-heme cytochromes, Chain C"/>
    <property type="match status" value="1"/>
</dbReference>
<reference evidence="13 14" key="1">
    <citation type="submission" date="2018-10" db="EMBL/GenBank/DDBJ databases">
        <title>Phylogenomics of Brevibacillus.</title>
        <authorList>
            <person name="Dunlap C."/>
        </authorList>
    </citation>
    <scope>NUCLEOTIDE SEQUENCE [LARGE SCALE GENOMIC DNA]</scope>
    <source>
        <strain evidence="13 14">JCM 15716</strain>
    </source>
</reference>
<keyword evidence="5" id="KW-0479">Metal-binding</keyword>
<evidence type="ECO:0000256" key="3">
    <source>
        <dbReference type="ARBA" id="ARBA00022485"/>
    </source>
</evidence>
<feature type="transmembrane region" description="Helical" evidence="11">
    <location>
        <begin position="155"/>
        <end position="175"/>
    </location>
</feature>
<dbReference type="PROSITE" id="PS51379">
    <property type="entry name" value="4FE4S_FER_2"/>
    <property type="match status" value="2"/>
</dbReference>
<evidence type="ECO:0000313" key="14">
    <source>
        <dbReference type="Proteomes" id="UP000271031"/>
    </source>
</evidence>
<protein>
    <submittedName>
        <fullName evidence="13">4Fe-4S dicluster domain-containing protein</fullName>
    </submittedName>
</protein>
<dbReference type="PROSITE" id="PS00198">
    <property type="entry name" value="4FE4S_FER_1"/>
    <property type="match status" value="1"/>
</dbReference>
<evidence type="ECO:0000256" key="9">
    <source>
        <dbReference type="ARBA" id="ARBA00023014"/>
    </source>
</evidence>
<evidence type="ECO:0000256" key="8">
    <source>
        <dbReference type="ARBA" id="ARBA00023004"/>
    </source>
</evidence>
<feature type="domain" description="4Fe-4S ferredoxin-type" evidence="12">
    <location>
        <begin position="281"/>
        <end position="308"/>
    </location>
</feature>
<keyword evidence="14" id="KW-1185">Reference proteome</keyword>
<feature type="transmembrane region" description="Helical" evidence="11">
    <location>
        <begin position="82"/>
        <end position="101"/>
    </location>
</feature>
<proteinExistence type="predicted"/>
<dbReference type="OrthoDB" id="9794954at2"/>
<evidence type="ECO:0000256" key="2">
    <source>
        <dbReference type="ARBA" id="ARBA00022475"/>
    </source>
</evidence>
<dbReference type="InterPro" id="IPR036197">
    <property type="entry name" value="NarG-like_sf"/>
</dbReference>
<dbReference type="InterPro" id="IPR017896">
    <property type="entry name" value="4Fe4S_Fe-S-bd"/>
</dbReference>
<dbReference type="InterPro" id="IPR023234">
    <property type="entry name" value="NarG-like_domain"/>
</dbReference>
<sequence length="421" mass="48816">MIQRNTFWMISEENRIVFYLLAAIATLIFIYGFYRRFKLWQKGRREKIKWSDVKTNAHFFWKMVVQQKKIQIDRLYGVMHRFTSYGFVALFIGTVLVVIDYDFGVPLLRGNFYLVYKVVLDIFGVLFLAGVLIAIIIRMKKQRLRLWYSIRDNMLLWLLFIIGVGGFILEGIRIASTKVSYGIWSPIGYTLSRLFQDVSLFSVDMYVFWWFVHSIFVFVLIAVIPYTKLFHILTAPIQILMHPVKRTGTILLPYDLQTITDEALLQSPSVLGVNKISDFTNWQLLSTDACTECGRCDSVCPAYQSEKPLSPRNVVTKIRNHMHQTYEISTFISPSELQSCTTCGACVEACPVSINHIDLILGMRRGLIQRNILELEAENTLMKVEEQYNIWGKPWSERANWSRGLQVPSLDHENVSKSKEA</sequence>
<dbReference type="Pfam" id="PF02665">
    <property type="entry name" value="Nitrate_red_gam"/>
    <property type="match status" value="1"/>
</dbReference>
<name>A0A3M8CZF9_9BACL</name>
<keyword evidence="3" id="KW-0004">4Fe-4S</keyword>
<keyword evidence="9" id="KW-0411">Iron-sulfur</keyword>
<evidence type="ECO:0000256" key="5">
    <source>
        <dbReference type="ARBA" id="ARBA00022723"/>
    </source>
</evidence>
<dbReference type="Pfam" id="PF13183">
    <property type="entry name" value="Fer4_8"/>
    <property type="match status" value="1"/>
</dbReference>
<evidence type="ECO:0000256" key="10">
    <source>
        <dbReference type="ARBA" id="ARBA00023136"/>
    </source>
</evidence>
<feature type="transmembrane region" description="Helical" evidence="11">
    <location>
        <begin position="113"/>
        <end position="135"/>
    </location>
</feature>
<dbReference type="SUPFAM" id="SSF46548">
    <property type="entry name" value="alpha-helical ferredoxin"/>
    <property type="match status" value="1"/>
</dbReference>
<comment type="caution">
    <text evidence="13">The sequence shown here is derived from an EMBL/GenBank/DDBJ whole genome shotgun (WGS) entry which is preliminary data.</text>
</comment>
<dbReference type="SUPFAM" id="SSF103501">
    <property type="entry name" value="Respiratory nitrate reductase 1 gamma chain"/>
    <property type="match status" value="1"/>
</dbReference>